<proteinExistence type="predicted"/>
<comment type="caution">
    <text evidence="1">The sequence shown here is derived from an EMBL/GenBank/DDBJ whole genome shotgun (WGS) entry which is preliminary data.</text>
</comment>
<evidence type="ECO:0008006" key="3">
    <source>
        <dbReference type="Google" id="ProtNLM"/>
    </source>
</evidence>
<reference evidence="1 2" key="1">
    <citation type="submission" date="2020-03" db="EMBL/GenBank/DDBJ databases">
        <title>Sequencing the genomes of 1000 actinobacteria strains.</title>
        <authorList>
            <person name="Klenk H.-P."/>
        </authorList>
    </citation>
    <scope>NUCLEOTIDE SEQUENCE [LARGE SCALE GENOMIC DNA]</scope>
    <source>
        <strain evidence="1 2">DSM 45668</strain>
    </source>
</reference>
<dbReference type="EMBL" id="JAANOU010000001">
    <property type="protein sequence ID" value="NIH82855.1"/>
    <property type="molecule type" value="Genomic_DNA"/>
</dbReference>
<accession>A0ABX0T4L5</accession>
<dbReference type="RefSeq" id="WP_167120516.1">
    <property type="nucleotide sequence ID" value="NZ_JAANOU010000001.1"/>
</dbReference>
<sequence length="127" mass="13438">MFAAAGGVFARVGGVFAAAGGVFAGVRAGSGGQGSRRAQRDITHVSVVQDAALDLARLHELSQVVSVAQYSLGAPFVHPIRLARGVVSGAHRGGSGRARRGRFVPYYLFTYRQPFEYLAGEVPRLPR</sequence>
<evidence type="ECO:0000313" key="2">
    <source>
        <dbReference type="Proteomes" id="UP000754495"/>
    </source>
</evidence>
<gene>
    <name evidence="1" type="ORF">FHX46_005385</name>
</gene>
<evidence type="ECO:0000313" key="1">
    <source>
        <dbReference type="EMBL" id="NIH82855.1"/>
    </source>
</evidence>
<protein>
    <recommendedName>
        <fullName evidence="3">Secreted protein</fullName>
    </recommendedName>
</protein>
<organism evidence="1 2">
    <name type="scientific">Amycolatopsis viridis</name>
    <dbReference type="NCBI Taxonomy" id="185678"/>
    <lineage>
        <taxon>Bacteria</taxon>
        <taxon>Bacillati</taxon>
        <taxon>Actinomycetota</taxon>
        <taxon>Actinomycetes</taxon>
        <taxon>Pseudonocardiales</taxon>
        <taxon>Pseudonocardiaceae</taxon>
        <taxon>Amycolatopsis</taxon>
    </lineage>
</organism>
<keyword evidence="2" id="KW-1185">Reference proteome</keyword>
<name>A0ABX0T4L5_9PSEU</name>
<dbReference type="Proteomes" id="UP000754495">
    <property type="component" value="Unassembled WGS sequence"/>
</dbReference>